<dbReference type="InterPro" id="IPR021994">
    <property type="entry name" value="DUF3592"/>
</dbReference>
<keyword evidence="4" id="KW-1185">Reference proteome</keyword>
<dbReference type="Proteomes" id="UP001229355">
    <property type="component" value="Chromosome 1"/>
</dbReference>
<name>A0ABY8DFS2_9HYPH</name>
<feature type="transmembrane region" description="Helical" evidence="1">
    <location>
        <begin position="118"/>
        <end position="138"/>
    </location>
</feature>
<dbReference type="Pfam" id="PF12158">
    <property type="entry name" value="DUF3592"/>
    <property type="match status" value="1"/>
</dbReference>
<feature type="transmembrane region" description="Helical" evidence="1">
    <location>
        <begin position="18"/>
        <end position="35"/>
    </location>
</feature>
<evidence type="ECO:0000313" key="4">
    <source>
        <dbReference type="Proteomes" id="UP001229355"/>
    </source>
</evidence>
<dbReference type="RefSeq" id="WP_280659798.1">
    <property type="nucleotide sequence ID" value="NZ_CP120373.1"/>
</dbReference>
<evidence type="ECO:0000259" key="2">
    <source>
        <dbReference type="Pfam" id="PF12158"/>
    </source>
</evidence>
<feature type="domain" description="DUF3592" evidence="2">
    <location>
        <begin position="53"/>
        <end position="111"/>
    </location>
</feature>
<organism evidence="3 4">
    <name type="scientific">Sinorhizobium garamanticum</name>
    <dbReference type="NCBI Taxonomy" id="680247"/>
    <lineage>
        <taxon>Bacteria</taxon>
        <taxon>Pseudomonadati</taxon>
        <taxon>Pseudomonadota</taxon>
        <taxon>Alphaproteobacteria</taxon>
        <taxon>Hyphomicrobiales</taxon>
        <taxon>Rhizobiaceae</taxon>
        <taxon>Sinorhizobium/Ensifer group</taxon>
        <taxon>Sinorhizobium</taxon>
    </lineage>
</organism>
<evidence type="ECO:0000313" key="3">
    <source>
        <dbReference type="EMBL" id="WEX87778.1"/>
    </source>
</evidence>
<proteinExistence type="predicted"/>
<sequence>MLQLLNALYAWFAEDFRFVRVLFLMVGVGLTLDTARRLQRDSQLRRFGTSTKGRIVRVSRGEDYDTAIIGFTDAAGRTHEFDSELSHSGAPIGASVDVRYDPQNPRRAHLAERPLSRALLYLVSLIVAAGFIFFSVVFHG</sequence>
<evidence type="ECO:0000256" key="1">
    <source>
        <dbReference type="SAM" id="Phobius"/>
    </source>
</evidence>
<dbReference type="EMBL" id="CP120373">
    <property type="protein sequence ID" value="WEX87778.1"/>
    <property type="molecule type" value="Genomic_DNA"/>
</dbReference>
<keyword evidence="1" id="KW-0472">Membrane</keyword>
<accession>A0ABY8DFS2</accession>
<gene>
    <name evidence="3" type="ORF">PZN02_000208</name>
</gene>
<keyword evidence="1" id="KW-1133">Transmembrane helix</keyword>
<keyword evidence="1" id="KW-0812">Transmembrane</keyword>
<protein>
    <submittedName>
        <fullName evidence="3">DUF3592 domain-containing protein</fullName>
    </submittedName>
</protein>
<reference evidence="3 4" key="1">
    <citation type="submission" date="2023-03" db="EMBL/GenBank/DDBJ databases">
        <authorList>
            <person name="Kaur S."/>
            <person name="Espinosa-Saiz D."/>
            <person name="Velazquez E."/>
            <person name="Menendez E."/>
            <person name="diCenzo G.C."/>
        </authorList>
    </citation>
    <scope>NUCLEOTIDE SEQUENCE [LARGE SCALE GENOMIC DNA]</scope>
    <source>
        <strain evidence="3 4">LMG 24692</strain>
    </source>
</reference>